<proteinExistence type="predicted"/>
<dbReference type="EMBL" id="VUMV01000008">
    <property type="protein sequence ID" value="MST82770.1"/>
    <property type="molecule type" value="Genomic_DNA"/>
</dbReference>
<comment type="caution">
    <text evidence="1">The sequence shown here is derived from an EMBL/GenBank/DDBJ whole genome shotgun (WGS) entry which is preliminary data.</text>
</comment>
<name>A0A7X2P9M2_9FIRM</name>
<evidence type="ECO:0000313" key="2">
    <source>
        <dbReference type="Proteomes" id="UP000466864"/>
    </source>
</evidence>
<dbReference type="RefSeq" id="WP_154458682.1">
    <property type="nucleotide sequence ID" value="NZ_VUMV01000008.1"/>
</dbReference>
<accession>A0A7X2P9M2</accession>
<dbReference type="AlphaFoldDB" id="A0A7X2P9M2"/>
<organism evidence="1 2">
    <name type="scientific">Bilifractor porci</name>
    <dbReference type="NCBI Taxonomy" id="2606636"/>
    <lineage>
        <taxon>Bacteria</taxon>
        <taxon>Bacillati</taxon>
        <taxon>Bacillota</taxon>
        <taxon>Clostridia</taxon>
        <taxon>Lachnospirales</taxon>
        <taxon>Lachnospiraceae</taxon>
        <taxon>Bilifractor</taxon>
    </lineage>
</organism>
<keyword evidence="2" id="KW-1185">Reference proteome</keyword>
<gene>
    <name evidence="1" type="ORF">FYJ60_10640</name>
</gene>
<dbReference type="Proteomes" id="UP000466864">
    <property type="component" value="Unassembled WGS sequence"/>
</dbReference>
<protein>
    <submittedName>
        <fullName evidence="1">Uncharacterized protein</fullName>
    </submittedName>
</protein>
<evidence type="ECO:0000313" key="1">
    <source>
        <dbReference type="EMBL" id="MST82770.1"/>
    </source>
</evidence>
<reference evidence="1 2" key="1">
    <citation type="submission" date="2019-08" db="EMBL/GenBank/DDBJ databases">
        <title>In-depth cultivation of the pig gut microbiome towards novel bacterial diversity and tailored functional studies.</title>
        <authorList>
            <person name="Wylensek D."/>
            <person name="Hitch T.C.A."/>
            <person name="Clavel T."/>
        </authorList>
    </citation>
    <scope>NUCLEOTIDE SEQUENCE [LARGE SCALE GENOMIC DNA]</scope>
    <source>
        <strain evidence="1 2">Oil+RF-744-WCA-WT-13</strain>
    </source>
</reference>
<sequence>MSYDIRLKDPVTDETLDLPLKHVMTGGTYQADYDEQTRTFSPKPISEAWLNVTYNYGRYYYDATDGDPRFAYDEISAYYADGTTGPVKTEYGIRGIYGKTGADSIPMLQDMIERIKAKYKPAGEWLITSRDRTRYRDKSGKEVDFYYALHHRDECSSEDYTEDISEGPCDDYWEATAANAIRPLYQLIAMAKLRPDGVWDGD</sequence>